<keyword evidence="4" id="KW-1185">Reference proteome</keyword>
<dbReference type="OrthoDB" id="2678845at2"/>
<dbReference type="Proteomes" id="UP000076967">
    <property type="component" value="Unassembled WGS sequence"/>
</dbReference>
<keyword evidence="2" id="KW-1133">Transmembrane helix</keyword>
<name>A0A168NMY6_9BACL</name>
<dbReference type="EMBL" id="LVJH01000002">
    <property type="protein sequence ID" value="OAB45951.1"/>
    <property type="molecule type" value="Genomic_DNA"/>
</dbReference>
<protein>
    <submittedName>
        <fullName evidence="3">Uncharacterized protein</fullName>
    </submittedName>
</protein>
<evidence type="ECO:0000256" key="2">
    <source>
        <dbReference type="SAM" id="Phobius"/>
    </source>
</evidence>
<keyword evidence="2" id="KW-0472">Membrane</keyword>
<proteinExistence type="predicted"/>
<comment type="caution">
    <text evidence="3">The sequence shown here is derived from an EMBL/GenBank/DDBJ whole genome shotgun (WGS) entry which is preliminary data.</text>
</comment>
<evidence type="ECO:0000313" key="3">
    <source>
        <dbReference type="EMBL" id="OAB45951.1"/>
    </source>
</evidence>
<evidence type="ECO:0000313" key="4">
    <source>
        <dbReference type="Proteomes" id="UP000076967"/>
    </source>
</evidence>
<dbReference type="AlphaFoldDB" id="A0A168NMY6"/>
<keyword evidence="1" id="KW-0175">Coiled coil</keyword>
<evidence type="ECO:0000256" key="1">
    <source>
        <dbReference type="SAM" id="Coils"/>
    </source>
</evidence>
<dbReference type="RefSeq" id="WP_068527310.1">
    <property type="nucleotide sequence ID" value="NZ_LVJH01000002.1"/>
</dbReference>
<sequence>MSWPMLFHRVGKTSLLIFIICICFFQSNKAHANYFTDFYNGLEQFSELPSEINELKNSYEQSRAELNEAKENVQAYAEQNIQLMEQNRQLTETVQLLKEAEISRQNRAHQIKSVVIWAIALAVGYFILTRTIRFAMRRSNKW</sequence>
<reference evidence="3 4" key="1">
    <citation type="submission" date="2016-03" db="EMBL/GenBank/DDBJ databases">
        <title>Draft genome sequence of Paenibacillus glacialis DSM 22343.</title>
        <authorList>
            <person name="Shin S.-K."/>
            <person name="Yi H."/>
        </authorList>
    </citation>
    <scope>NUCLEOTIDE SEQUENCE [LARGE SCALE GENOMIC DNA]</scope>
    <source>
        <strain evidence="3 4">DSM 22343</strain>
    </source>
</reference>
<keyword evidence="2" id="KW-0812">Transmembrane</keyword>
<accession>A0A168NMY6</accession>
<feature type="transmembrane region" description="Helical" evidence="2">
    <location>
        <begin position="114"/>
        <end position="132"/>
    </location>
</feature>
<feature type="coiled-coil region" evidence="1">
    <location>
        <begin position="52"/>
        <end position="100"/>
    </location>
</feature>
<organism evidence="3 4">
    <name type="scientific">Paenibacillus glacialis</name>
    <dbReference type="NCBI Taxonomy" id="494026"/>
    <lineage>
        <taxon>Bacteria</taxon>
        <taxon>Bacillati</taxon>
        <taxon>Bacillota</taxon>
        <taxon>Bacilli</taxon>
        <taxon>Bacillales</taxon>
        <taxon>Paenibacillaceae</taxon>
        <taxon>Paenibacillus</taxon>
    </lineage>
</organism>
<gene>
    <name evidence="3" type="ORF">PGLA_00715</name>
</gene>